<dbReference type="InterPro" id="IPR036942">
    <property type="entry name" value="Beta-barrel_TonB_sf"/>
</dbReference>
<feature type="region of interest" description="Disordered" evidence="14">
    <location>
        <begin position="561"/>
        <end position="583"/>
    </location>
</feature>
<dbReference type="PANTHER" id="PTHR32552:SF68">
    <property type="entry name" value="FERRICHROME OUTER MEMBRANE TRANSPORTER_PHAGE RECEPTOR"/>
    <property type="match status" value="1"/>
</dbReference>
<comment type="similarity">
    <text evidence="12">Belongs to the TonB-dependent receptor family.</text>
</comment>
<keyword evidence="2 12" id="KW-0813">Transport</keyword>
<comment type="caution">
    <text evidence="16">The sequence shown here is derived from an EMBL/GenBank/DDBJ whole genome shotgun (WGS) entry which is preliminary data.</text>
</comment>
<dbReference type="InterPro" id="IPR012910">
    <property type="entry name" value="Plug_dom"/>
</dbReference>
<evidence type="ECO:0000256" key="7">
    <source>
        <dbReference type="ARBA" id="ARBA00023004"/>
    </source>
</evidence>
<dbReference type="InterPro" id="IPR039426">
    <property type="entry name" value="TonB-dep_rcpt-like"/>
</dbReference>
<protein>
    <submittedName>
        <fullName evidence="16">TonB-dependent outermembrane receptor</fullName>
    </submittedName>
</protein>
<keyword evidence="3 12" id="KW-1134">Transmembrane beta strand</keyword>
<reference evidence="16 17" key="1">
    <citation type="journal article" date="2012" name="PLoS Genet.">
        <title>Comparative Genomics of Plant-Associated Pseudomonas spp.: Insights into Diversity and Inheritance of Traits Involved in Multitrophic Interactions.</title>
        <authorList>
            <person name="Loper J.E."/>
            <person name="Hassan K.A."/>
            <person name="Mavrodi D.V."/>
            <person name="Davis E.W.II."/>
            <person name="Lim C.K."/>
            <person name="Shaffer B.T."/>
            <person name="Elbourne L.D."/>
            <person name="Stockwell V.O."/>
            <person name="Hartney S.L."/>
            <person name="Breakwell K."/>
            <person name="Henkels M.D."/>
            <person name="Tetu S.G."/>
            <person name="Rangel L.I."/>
            <person name="Kidarsa T.A."/>
            <person name="Wilson N.L."/>
            <person name="van de Mortel J.E."/>
            <person name="Song C."/>
            <person name="Blumhagen R."/>
            <person name="Radune D."/>
            <person name="Hostetler J.B."/>
            <person name="Brinkac L.M."/>
            <person name="Durkin A.S."/>
            <person name="Kluepfel D.A."/>
            <person name="Wechter W.P."/>
            <person name="Anderson A.J."/>
            <person name="Kim Y.C."/>
            <person name="Pierson L.S.III."/>
            <person name="Pierson E.A."/>
            <person name="Lindow S.E."/>
            <person name="Kobayashi D.Y."/>
            <person name="Raaijmakers J.M."/>
            <person name="Weller D.M."/>
            <person name="Thomashow L.S."/>
            <person name="Allen A.E."/>
            <person name="Paulsen I.T."/>
        </authorList>
    </citation>
    <scope>NUCLEOTIDE SEQUENCE [LARGE SCALE GENOMIC DNA]</scope>
    <source>
        <strain evidence="16 17">O6</strain>
    </source>
</reference>
<name>A0AB33WU01_9PSED</name>
<dbReference type="PANTHER" id="PTHR32552">
    <property type="entry name" value="FERRICHROME IRON RECEPTOR-RELATED"/>
    <property type="match status" value="1"/>
</dbReference>
<keyword evidence="4" id="KW-0410">Iron transport</keyword>
<sequence>MFLPVRTRLLFNNFYIKANVVGECSMGTYNWRHPQKLALAVAAAVQILGGQAMAEDQKETVELEDYILKESVEDTMGIMPSQPVKSVFGLGKSIAETPRSVSDVSSDLIENYGLRDINDLVRLAPGAYTSSFFGVPGALSLRGDAADNYFRGFKRVENPGNYATPIRAASSVDIVRGPVSPIYGAGKVGGYMNFNPKSSKSATSKFIEKPTGQFGVTVGSYDQYITTAEGGSPFELGGRQGGVYGFFEQEDSKSYFDNVEPKSTIGQIAFDMDLTDNLRTEFGGQYLKAKRIQNPGWNRVTQDLIDHDTYITGAPSKMSSRGDVLFPDDVRNNISPGVGFPPGSGNSKLDVFCLNYSNCFFDPKDPNAALSNPGTTKLDRNKVFTDKKDKGESKAATAYFDLIWSLDNDMELKNQFFYDSLDHNKYTSYGFTADYDAYTWEDKVSLSFPLQIGEVSTSNVVGVNYRYYSAIDRESYLDEILDRRDLNVGPTPDDSFDIGHTGNVEIAPGMYRRNFNTQSASITKNTGAFMLSDMNWQNWNLLLGYRFDYYDAKAKEKAQATNGDLVRDANGDGRPDKATNHNTTDSFSASLSYKTPWGFIPYFTYAESTALSSNQAGGVTASDVSSGNYLQDSKLREYGIKYNSENGNVYAALAYYDQEKTYRDSQNGSTVLVNGKGYEGELRWMLNQNFSMTASATKQKVREKGQPFTVLNTAAVAQAYGLDPSQLYGFRFFDPTGQVLGGEYDRGGVPEWVTSLYGNYTQPTPWGGRVNASLGFTWVDEQWADNQKQIKLPDYTVWNGSVGYSEKSWEALFTVNNLFNEKYFTSANLFDSTLVFPSAPRTYTASFVYKF</sequence>
<dbReference type="SUPFAM" id="SSF56935">
    <property type="entry name" value="Porins"/>
    <property type="match status" value="1"/>
</dbReference>
<evidence type="ECO:0000256" key="14">
    <source>
        <dbReference type="SAM" id="MobiDB-lite"/>
    </source>
</evidence>
<evidence type="ECO:0000256" key="8">
    <source>
        <dbReference type="ARBA" id="ARBA00023065"/>
    </source>
</evidence>
<dbReference type="PROSITE" id="PS52016">
    <property type="entry name" value="TONB_DEPENDENT_REC_3"/>
    <property type="match status" value="1"/>
</dbReference>
<dbReference type="InterPro" id="IPR037066">
    <property type="entry name" value="Plug_dom_sf"/>
</dbReference>
<evidence type="ECO:0000256" key="4">
    <source>
        <dbReference type="ARBA" id="ARBA00022496"/>
    </source>
</evidence>
<proteinExistence type="inferred from homology"/>
<dbReference type="AlphaFoldDB" id="A0AB33WU01"/>
<evidence type="ECO:0000256" key="9">
    <source>
        <dbReference type="ARBA" id="ARBA00023077"/>
    </source>
</evidence>
<keyword evidence="10 12" id="KW-0472">Membrane</keyword>
<dbReference type="Proteomes" id="UP000003790">
    <property type="component" value="Chromosome"/>
</dbReference>
<dbReference type="EMBL" id="AHOT01000016">
    <property type="protein sequence ID" value="EIM16520.1"/>
    <property type="molecule type" value="Genomic_DNA"/>
</dbReference>
<keyword evidence="11 12" id="KW-0998">Cell outer membrane</keyword>
<evidence type="ECO:0000259" key="15">
    <source>
        <dbReference type="Pfam" id="PF07715"/>
    </source>
</evidence>
<evidence type="ECO:0000256" key="12">
    <source>
        <dbReference type="PROSITE-ProRule" id="PRU01360"/>
    </source>
</evidence>
<dbReference type="GO" id="GO:0015344">
    <property type="term" value="F:siderophore uptake transmembrane transporter activity"/>
    <property type="evidence" value="ECO:0007669"/>
    <property type="project" value="TreeGrafter"/>
</dbReference>
<dbReference type="Pfam" id="PF07715">
    <property type="entry name" value="Plug"/>
    <property type="match status" value="1"/>
</dbReference>
<feature type="short sequence motif" description="TonB C-terminal box" evidence="13">
    <location>
        <begin position="834"/>
        <end position="851"/>
    </location>
</feature>
<accession>A0AB33WU01</accession>
<evidence type="ECO:0000313" key="17">
    <source>
        <dbReference type="Proteomes" id="UP000003790"/>
    </source>
</evidence>
<dbReference type="GO" id="GO:0009279">
    <property type="term" value="C:cell outer membrane"/>
    <property type="evidence" value="ECO:0007669"/>
    <property type="project" value="UniProtKB-SubCell"/>
</dbReference>
<dbReference type="InterPro" id="IPR010917">
    <property type="entry name" value="TonB_rcpt_CS"/>
</dbReference>
<organism evidence="16 17">
    <name type="scientific">Pseudomonas chlororaphis O6</name>
    <dbReference type="NCBI Taxonomy" id="1037915"/>
    <lineage>
        <taxon>Bacteria</taxon>
        <taxon>Pseudomonadati</taxon>
        <taxon>Pseudomonadota</taxon>
        <taxon>Gammaproteobacteria</taxon>
        <taxon>Pseudomonadales</taxon>
        <taxon>Pseudomonadaceae</taxon>
        <taxon>Pseudomonas</taxon>
    </lineage>
</organism>
<gene>
    <name evidence="16" type="ORF">PchlO6_0716</name>
</gene>
<dbReference type="Gene3D" id="2.40.170.20">
    <property type="entry name" value="TonB-dependent receptor, beta-barrel domain"/>
    <property type="match status" value="1"/>
</dbReference>
<keyword evidence="8" id="KW-0406">Ion transport</keyword>
<evidence type="ECO:0000313" key="16">
    <source>
        <dbReference type="EMBL" id="EIM16520.1"/>
    </source>
</evidence>
<dbReference type="PROSITE" id="PS01156">
    <property type="entry name" value="TONB_DEPENDENT_REC_2"/>
    <property type="match status" value="1"/>
</dbReference>
<comment type="subcellular location">
    <subcellularLocation>
        <location evidence="1 12">Cell outer membrane</location>
        <topology evidence="1 12">Multi-pass membrane protein</topology>
    </subcellularLocation>
</comment>
<keyword evidence="9" id="KW-0798">TonB box</keyword>
<dbReference type="Gene3D" id="2.170.130.10">
    <property type="entry name" value="TonB-dependent receptor, plug domain"/>
    <property type="match status" value="1"/>
</dbReference>
<keyword evidence="6" id="KW-0732">Signal</keyword>
<evidence type="ECO:0000256" key="5">
    <source>
        <dbReference type="ARBA" id="ARBA00022692"/>
    </source>
</evidence>
<keyword evidence="5 12" id="KW-0812">Transmembrane</keyword>
<evidence type="ECO:0000256" key="11">
    <source>
        <dbReference type="ARBA" id="ARBA00023237"/>
    </source>
</evidence>
<feature type="compositionally biased region" description="Basic and acidic residues" evidence="14">
    <location>
        <begin position="565"/>
        <end position="579"/>
    </location>
</feature>
<evidence type="ECO:0000256" key="2">
    <source>
        <dbReference type="ARBA" id="ARBA00022448"/>
    </source>
</evidence>
<keyword evidence="16" id="KW-0675">Receptor</keyword>
<evidence type="ECO:0000256" key="1">
    <source>
        <dbReference type="ARBA" id="ARBA00004571"/>
    </source>
</evidence>
<evidence type="ECO:0000256" key="13">
    <source>
        <dbReference type="PROSITE-ProRule" id="PRU10144"/>
    </source>
</evidence>
<evidence type="ECO:0000256" key="3">
    <source>
        <dbReference type="ARBA" id="ARBA00022452"/>
    </source>
</evidence>
<feature type="domain" description="TonB-dependent receptor plug" evidence="15">
    <location>
        <begin position="95"/>
        <end position="190"/>
    </location>
</feature>
<evidence type="ECO:0000256" key="10">
    <source>
        <dbReference type="ARBA" id="ARBA00023136"/>
    </source>
</evidence>
<evidence type="ECO:0000256" key="6">
    <source>
        <dbReference type="ARBA" id="ARBA00022729"/>
    </source>
</evidence>
<keyword evidence="7" id="KW-0408">Iron</keyword>